<sequence>MTDEPIELDQRRGLAAQHATSSRRLLTQVEANERVLRQRRDQLEAHLIAAPAANWAEAAEKARYVIGLYATSLGAGDTQRHTLVAAVLADFARLRLEEEQRAAAEQQPPDAP</sequence>
<gene>
    <name evidence="2" type="ORF">RSO01_26260</name>
</gene>
<comment type="caution">
    <text evidence="2">The sequence shown here is derived from an EMBL/GenBank/DDBJ whole genome shotgun (WGS) entry which is preliminary data.</text>
</comment>
<organism evidence="2 3">
    <name type="scientific">Reyranella soli</name>
    <dbReference type="NCBI Taxonomy" id="1230389"/>
    <lineage>
        <taxon>Bacteria</taxon>
        <taxon>Pseudomonadati</taxon>
        <taxon>Pseudomonadota</taxon>
        <taxon>Alphaproteobacteria</taxon>
        <taxon>Hyphomicrobiales</taxon>
        <taxon>Reyranellaceae</taxon>
        <taxon>Reyranella</taxon>
    </lineage>
</organism>
<evidence type="ECO:0000313" key="3">
    <source>
        <dbReference type="Proteomes" id="UP000321058"/>
    </source>
</evidence>
<dbReference type="Proteomes" id="UP000321058">
    <property type="component" value="Unassembled WGS sequence"/>
</dbReference>
<dbReference type="RefSeq" id="WP_147149547.1">
    <property type="nucleotide sequence ID" value="NZ_BKAJ01000038.1"/>
</dbReference>
<dbReference type="AlphaFoldDB" id="A0A512N8Y8"/>
<dbReference type="EMBL" id="BKAJ01000038">
    <property type="protein sequence ID" value="GEP55460.1"/>
    <property type="molecule type" value="Genomic_DNA"/>
</dbReference>
<protein>
    <submittedName>
        <fullName evidence="2">Uncharacterized protein</fullName>
    </submittedName>
</protein>
<accession>A0A512N8Y8</accession>
<evidence type="ECO:0000256" key="1">
    <source>
        <dbReference type="SAM" id="MobiDB-lite"/>
    </source>
</evidence>
<dbReference type="OrthoDB" id="7863713at2"/>
<feature type="region of interest" description="Disordered" evidence="1">
    <location>
        <begin position="1"/>
        <end position="22"/>
    </location>
</feature>
<reference evidence="2 3" key="1">
    <citation type="submission" date="2019-07" db="EMBL/GenBank/DDBJ databases">
        <title>Whole genome shotgun sequence of Reyranella soli NBRC 108950.</title>
        <authorList>
            <person name="Hosoyama A."/>
            <person name="Uohara A."/>
            <person name="Ohji S."/>
            <person name="Ichikawa N."/>
        </authorList>
    </citation>
    <scope>NUCLEOTIDE SEQUENCE [LARGE SCALE GENOMIC DNA]</scope>
    <source>
        <strain evidence="2 3">NBRC 108950</strain>
    </source>
</reference>
<keyword evidence="3" id="KW-1185">Reference proteome</keyword>
<proteinExistence type="predicted"/>
<name>A0A512N8Y8_9HYPH</name>
<evidence type="ECO:0000313" key="2">
    <source>
        <dbReference type="EMBL" id="GEP55460.1"/>
    </source>
</evidence>